<dbReference type="SUPFAM" id="SSF56219">
    <property type="entry name" value="DNase I-like"/>
    <property type="match status" value="1"/>
</dbReference>
<sequence length="3198" mass="350103">MDSRASLQSSYLHEWDRLQKLASEISPVMVGQVCNFLVQPFGEHRLLQGCVWTRAHCCQPNSPQTKQQIVVLKLRAADWGVLQHMQGPLKVLQAMLGLHDNQYVLDCTDIRSVVLGATALEPGESLQMAELFCGGFNGFAQAAFVLNRGSVPIHAKWSLDVDSDCDRMIKCREPSTQFVCSPPQFEEVMLGETGIVHLSADINWNWWLRGFLHMPVQLVAASPPCQPWSSAGHESGLDSHEGMLMLRLIDAVSAAGVQVVVLEQVVGFLKHPHYEIVMHAWALANYEVRWQATLNLLDVLPCQRVRHICVLALKGSLPDVMLTPVSWTMERRINLGHAHAVFDLPGPLLLAAIPDDEALSKYLDPWYVPPPARAGARQQTPAQYRIKTVDGHACTFLAMYQSQHTLPEGMIASKGILGCLLQHQGCLRFFAGAEIASLHGAVQPILLDADKTVQMRMLGNAIAIPHAIVGLVYACTALGLPQVPDPAKAVHMACQLRLHSQNTVLLPVASDWIMCAREQADAVLRSGAGLAREAWATSPERVLLDVTLQAGTVSQALRAPVGIQPCVLLRHLDCASAPAPILSQQPLLHKTTIQVLSPFRLAVDVSSPPAADQPAWCTVLAPGQVYVVSAAGPGSWSQLLCIAEDIHVEAGQMSLFSVYGLRLVHLSEFQTCMVAVPEDPEVPVFPLLHLAQIAAEVHVFKLRGGLAAVTREDGAMNLWLGTPFHILAALGWQADVHGYPLAQGCSMTITMTPIPGTVSVPEDCLLGLWRVWLFVARLQNCNASAGPGHLLEVEVQIVARTVWSGRLPACLDMCTFEQWWLQASEVCELPGRSRIFSGPFPLPEGTKLEGVRSQERRHVVRKGGQLLLSLQPETVGGGAKSENVSWTQTRAASLCLSSGLDLSRTTQFVDQLTNAAGVAKLSAVLQGPSQDRWSRLLDLAKQVNVAAPALTNGQAKAEVRMKKAAQRRRAQDRCAIHASDVSLTADFFFNADGSPANILHGLQPGASGVVLVDEGEAAELLGALTGVQPDELCVVVLGHNCPDPSRCDGKLSFPASACTDGAPLLLAGCMHNLGGRKVVNRHQSDVAVDLPEVLCCSFETYSDEFDSEAWQALTTSPVKTVQEMFRKAGLDKVFANPWGRQFFAGDKPTVPASAEKAVFQARVDAKVVTQLLEVSGHNRVYIVPRNPDRSLQNEYSIVWLGSSKAEVLKLSLQVKGQLGVVRSRARFGIRVLAARFEQIFQQLRPGQIAPAKVEVKDLYRVGPIPAGAGADEIREWATKEEDPWTLSDPWSAYAAKQRQKGPTATPSPVQTASTAPAPRHLGGPTEQRFQEQEGRLQALETGLQNLRVQQDKQHEEVLVQQKEDRAAAQTANQQLQDRIALIGADFSKQLQQSVASLQGAQVQQQQQMQTSLDEIKQLMLSCRDGREVSKKAKTAETDELKRLQKPSAFLQLCRRLPVPVKRLILGHRWAAPILLNNHCQPSQASTATSELDASQCNSQASKEHFFSVEIINPTSVLNKVQTIVDRPADLFFLAETAAVAATQHRVSQQLRRWKYQAVWSPPVAAHCHGDQAGPSMRGCAVGSAIWSRFSLRPPFQGLAPPVAATQRICEAYSRIGALHFRCIAVYGWPANHAQAKQLNDSLLQQVLDIAADGGVPTLIAGDFNVRPQSLACWPAFQNLGYQEVHELWSRRGHTALPPTCKGATFNDTALLPPVLLNLLARATVDDVSCDFDAHAPLRLQFRLPGCSPTRSVWRKPQCWMEFRPSAPKIHEAYQACAGHLDDLLATGSTAEDVDMAFQTWAGLVEDAVDQALAEQHREDPVQFPKGGLPKSHRGRCVYRQIKQRPCPAIARRARHGDFDPPEEAITVQARARTKQVRRLRTFLCSVQSAARRGQGVTPAVHKQLANEWKAICNAHGYGRSFAQWLLAFDHFDVFYSPCPDDLFVPPPETWLREVVDAVQHDCCALTKQEARHRQLLFRYRNHLDVKQGSSKVGYAALRPHARPPFTAIPVQETQAASLQSASGPGVGWYVVPEPAAFNKALPLTCVHGPVTIQAAKEDDAQGQVLQLRFLNGQSLPPHVVLHQDTEASSAAALNRQFMLFWHPIWARDRGPALQESAWQDFLDELPTSPPQCQHFTLDLLDLDLWRDHARQLKVRSATGYCGFSNRALRWLPDGPLWHLAQLFDMSSRCGFPAHMARATVHTLAKVDVPQSMKDGRPITVFSNLYRLWSSLCSRSLLRAWAQWLPAAVAGSVPARSVRDVSLAIQIKVETALLERKPLAGLSVDIIKCFNQLPRAPLVRLLQHLGVPRPVLAIWSDFLAKALRHAVFLDEIGHPVGGTTGVPEGCPLSVLCMVALCWYLAALPRPADADLFTYVDNLSWAACCPSSLKNVLETALRFCRNLLLPIDWKKSFAWATASKLKRWWEGTAPGLLPEGAQLQVVKGAKDLGVQFRFSVKGSPGSVKNRLEEGRRRLCQLQSLCRNVFNKARLIQSSVWPATFYGMEGSSISLGAVQGLRSAAAHAMLGPHRAMSPHLALSAITPIVDDPAVYLLSQALCALQRQLQVQPHIGEAWLQRTVSALSGPAINPFGPATRLAQLLRQAGWSLDAEGLAKGPGHTWCSLRFSPAQAVRAAVRQAWREQIPTAVAHRNGMTFAQVPAPHVTHAVLRQFDDGAQVHLARIVVGALLSDAAKATWDPLQSPLCALCGATDTKHHRLLHCPATLSARRPFMSLLEVIDKDCSEWFHCPYPGGHAAEPFLRLLWRSRSIIAPARVVSDIPSLTAAGEVHMFTDGTCAHPTCPEARHAAWAVLLYVGPWPFPSAWVSQEWGHRPAASSWFAVVAQGVVPGVQTISRAEVLALCQAAWISKQFAAGTTTVWSDSLTALRLARSLQQGQARACHFASDLLAAVPHGLFQDVKLRKIAAHQHAATVPSELILPTVGNHLADGAAKHARVCDLETATSTCEEVAEHVKEQHDRFLGFCQYQMALLQVAKPLRQEAVAASRIVYGEADLTTGAVEQRWSSLQGQTATEATEIAAVQLLTSGADYTTAVETWSSLLTWPSDDEELHAFAGITHLELLFNFVVCTGRIPHLGATGPSNGVDLLSAQGILQPLVLREVVVAFVLFIRGCERRLGRKLLRGTSHRRIRSLEFVGFGASRKGFLQRPCMPKCGETIRCAQIVLSSSSPGESLRDFALQLSQLQ</sequence>
<evidence type="ECO:0000259" key="4">
    <source>
        <dbReference type="Pfam" id="PF00078"/>
    </source>
</evidence>
<dbReference type="InterPro" id="IPR001525">
    <property type="entry name" value="C5_MeTfrase"/>
</dbReference>
<dbReference type="Gene3D" id="3.60.10.10">
    <property type="entry name" value="Endonuclease/exonuclease/phosphatase"/>
    <property type="match status" value="1"/>
</dbReference>
<dbReference type="InterPro" id="IPR029063">
    <property type="entry name" value="SAM-dependent_MTases_sf"/>
</dbReference>
<dbReference type="GO" id="GO:0003676">
    <property type="term" value="F:nucleic acid binding"/>
    <property type="evidence" value="ECO:0007669"/>
    <property type="project" value="InterPro"/>
</dbReference>
<dbReference type="SUPFAM" id="SSF56672">
    <property type="entry name" value="DNA/RNA polymerases"/>
    <property type="match status" value="1"/>
</dbReference>
<keyword evidence="1" id="KW-0489">Methyltransferase</keyword>
<keyword evidence="2" id="KW-0808">Transferase</keyword>
<name>A0A1Q9CXI6_SYMMI</name>
<feature type="domain" description="Endonuclease/exonuclease/phosphatase" evidence="5">
    <location>
        <begin position="1523"/>
        <end position="1673"/>
    </location>
</feature>
<evidence type="ECO:0000313" key="7">
    <source>
        <dbReference type="Proteomes" id="UP000186817"/>
    </source>
</evidence>
<dbReference type="Proteomes" id="UP000186817">
    <property type="component" value="Unassembled WGS sequence"/>
</dbReference>
<evidence type="ECO:0000259" key="5">
    <source>
        <dbReference type="Pfam" id="PF03372"/>
    </source>
</evidence>
<proteinExistence type="predicted"/>
<protein>
    <submittedName>
        <fullName evidence="6">Uncharacterized protein</fullName>
    </submittedName>
</protein>
<reference evidence="6 7" key="1">
    <citation type="submission" date="2016-02" db="EMBL/GenBank/DDBJ databases">
        <title>Genome analysis of coral dinoflagellate symbionts highlights evolutionary adaptations to a symbiotic lifestyle.</title>
        <authorList>
            <person name="Aranda M."/>
            <person name="Li Y."/>
            <person name="Liew Y.J."/>
            <person name="Baumgarten S."/>
            <person name="Simakov O."/>
            <person name="Wilson M."/>
            <person name="Piel J."/>
            <person name="Ashoor H."/>
            <person name="Bougouffa S."/>
            <person name="Bajic V.B."/>
            <person name="Ryu T."/>
            <person name="Ravasi T."/>
            <person name="Bayer T."/>
            <person name="Micklem G."/>
            <person name="Kim H."/>
            <person name="Bhak J."/>
            <person name="Lajeunesse T.C."/>
            <person name="Voolstra C.R."/>
        </authorList>
    </citation>
    <scope>NUCLEOTIDE SEQUENCE [LARGE SCALE GENOMIC DNA]</scope>
    <source>
        <strain evidence="6 7">CCMP2467</strain>
    </source>
</reference>
<evidence type="ECO:0000256" key="1">
    <source>
        <dbReference type="ARBA" id="ARBA00022603"/>
    </source>
</evidence>
<dbReference type="Gene3D" id="3.30.420.10">
    <property type="entry name" value="Ribonuclease H-like superfamily/Ribonuclease H"/>
    <property type="match status" value="1"/>
</dbReference>
<dbReference type="InterPro" id="IPR036397">
    <property type="entry name" value="RNaseH_sf"/>
</dbReference>
<dbReference type="OrthoDB" id="439301at2759"/>
<feature type="region of interest" description="Disordered" evidence="3">
    <location>
        <begin position="1294"/>
        <end position="1333"/>
    </location>
</feature>
<gene>
    <name evidence="6" type="ORF">AK812_SmicGene31119</name>
</gene>
<evidence type="ECO:0000256" key="3">
    <source>
        <dbReference type="SAM" id="MobiDB-lite"/>
    </source>
</evidence>
<dbReference type="Pfam" id="PF00078">
    <property type="entry name" value="RVT_1"/>
    <property type="match status" value="1"/>
</dbReference>
<dbReference type="EMBL" id="LSRX01000851">
    <property type="protein sequence ID" value="OLP87640.1"/>
    <property type="molecule type" value="Genomic_DNA"/>
</dbReference>
<dbReference type="GO" id="GO:0008168">
    <property type="term" value="F:methyltransferase activity"/>
    <property type="evidence" value="ECO:0007669"/>
    <property type="project" value="UniProtKB-KW"/>
</dbReference>
<feature type="compositionally biased region" description="Polar residues" evidence="3">
    <location>
        <begin position="1300"/>
        <end position="1314"/>
    </location>
</feature>
<dbReference type="InterPro" id="IPR043502">
    <property type="entry name" value="DNA/RNA_pol_sf"/>
</dbReference>
<comment type="caution">
    <text evidence="6">The sequence shown here is derived from an EMBL/GenBank/DDBJ whole genome shotgun (WGS) entry which is preliminary data.</text>
</comment>
<evidence type="ECO:0000313" key="6">
    <source>
        <dbReference type="EMBL" id="OLP87640.1"/>
    </source>
</evidence>
<dbReference type="Pfam" id="PF03372">
    <property type="entry name" value="Exo_endo_phos"/>
    <property type="match status" value="1"/>
</dbReference>
<dbReference type="SUPFAM" id="SSF53335">
    <property type="entry name" value="S-adenosyl-L-methionine-dependent methyltransferases"/>
    <property type="match status" value="1"/>
</dbReference>
<dbReference type="InterPro" id="IPR005135">
    <property type="entry name" value="Endo/exonuclease/phosphatase"/>
</dbReference>
<feature type="domain" description="Reverse transcriptase" evidence="4">
    <location>
        <begin position="2212"/>
        <end position="2414"/>
    </location>
</feature>
<organism evidence="6 7">
    <name type="scientific">Symbiodinium microadriaticum</name>
    <name type="common">Dinoflagellate</name>
    <name type="synonym">Zooxanthella microadriatica</name>
    <dbReference type="NCBI Taxonomy" id="2951"/>
    <lineage>
        <taxon>Eukaryota</taxon>
        <taxon>Sar</taxon>
        <taxon>Alveolata</taxon>
        <taxon>Dinophyceae</taxon>
        <taxon>Suessiales</taxon>
        <taxon>Symbiodiniaceae</taxon>
        <taxon>Symbiodinium</taxon>
    </lineage>
</organism>
<dbReference type="InterPro" id="IPR000477">
    <property type="entry name" value="RT_dom"/>
</dbReference>
<accession>A0A1Q9CXI6</accession>
<evidence type="ECO:0000256" key="2">
    <source>
        <dbReference type="ARBA" id="ARBA00022679"/>
    </source>
</evidence>
<dbReference type="GO" id="GO:0032259">
    <property type="term" value="P:methylation"/>
    <property type="evidence" value="ECO:0007669"/>
    <property type="project" value="UniProtKB-KW"/>
</dbReference>
<dbReference type="Gene3D" id="3.40.50.150">
    <property type="entry name" value="Vaccinia Virus protein VP39"/>
    <property type="match status" value="1"/>
</dbReference>
<keyword evidence="7" id="KW-1185">Reference proteome</keyword>
<dbReference type="InterPro" id="IPR036691">
    <property type="entry name" value="Endo/exonu/phosph_ase_sf"/>
</dbReference>
<dbReference type="Pfam" id="PF00145">
    <property type="entry name" value="DNA_methylase"/>
    <property type="match status" value="1"/>
</dbReference>